<dbReference type="Proteomes" id="UP001148018">
    <property type="component" value="Unassembled WGS sequence"/>
</dbReference>
<sequence>MERYIQPAGEVTGGRERRRRRQEVSESSAQQAGYRAAGRAEQREGEERGKSPGEDCEPDRGSDSWNVREGSIGEGKDLGARYPGPGRAEDPRPKTDSAREEREDYLVA</sequence>
<feature type="compositionally biased region" description="Low complexity" evidence="1">
    <location>
        <begin position="25"/>
        <end position="37"/>
    </location>
</feature>
<dbReference type="AlphaFoldDB" id="A0A9Q0IT32"/>
<gene>
    <name evidence="2" type="ORF">NHX12_023762</name>
</gene>
<evidence type="ECO:0000313" key="2">
    <source>
        <dbReference type="EMBL" id="KAJ3609238.1"/>
    </source>
</evidence>
<proteinExistence type="predicted"/>
<dbReference type="EMBL" id="JANIIK010000039">
    <property type="protein sequence ID" value="KAJ3609238.1"/>
    <property type="molecule type" value="Genomic_DNA"/>
</dbReference>
<organism evidence="2 3">
    <name type="scientific">Muraenolepis orangiensis</name>
    <name type="common">Patagonian moray cod</name>
    <dbReference type="NCBI Taxonomy" id="630683"/>
    <lineage>
        <taxon>Eukaryota</taxon>
        <taxon>Metazoa</taxon>
        <taxon>Chordata</taxon>
        <taxon>Craniata</taxon>
        <taxon>Vertebrata</taxon>
        <taxon>Euteleostomi</taxon>
        <taxon>Actinopterygii</taxon>
        <taxon>Neopterygii</taxon>
        <taxon>Teleostei</taxon>
        <taxon>Neoteleostei</taxon>
        <taxon>Acanthomorphata</taxon>
        <taxon>Zeiogadaria</taxon>
        <taxon>Gadariae</taxon>
        <taxon>Gadiformes</taxon>
        <taxon>Muraenolepidoidei</taxon>
        <taxon>Muraenolepididae</taxon>
        <taxon>Muraenolepis</taxon>
    </lineage>
</organism>
<accession>A0A9Q0IT32</accession>
<feature type="region of interest" description="Disordered" evidence="1">
    <location>
        <begin position="1"/>
        <end position="108"/>
    </location>
</feature>
<feature type="compositionally biased region" description="Basic and acidic residues" evidence="1">
    <location>
        <begin position="38"/>
        <end position="62"/>
    </location>
</feature>
<evidence type="ECO:0000256" key="1">
    <source>
        <dbReference type="SAM" id="MobiDB-lite"/>
    </source>
</evidence>
<comment type="caution">
    <text evidence="2">The sequence shown here is derived from an EMBL/GenBank/DDBJ whole genome shotgun (WGS) entry which is preliminary data.</text>
</comment>
<keyword evidence="3" id="KW-1185">Reference proteome</keyword>
<reference evidence="2" key="1">
    <citation type="submission" date="2022-07" db="EMBL/GenBank/DDBJ databases">
        <title>Chromosome-level genome of Muraenolepis orangiensis.</title>
        <authorList>
            <person name="Kim J."/>
        </authorList>
    </citation>
    <scope>NUCLEOTIDE SEQUENCE</scope>
    <source>
        <strain evidence="2">KU_S4_2022</strain>
        <tissue evidence="2">Muscle</tissue>
    </source>
</reference>
<feature type="compositionally biased region" description="Basic and acidic residues" evidence="1">
    <location>
        <begin position="87"/>
        <end position="108"/>
    </location>
</feature>
<name>A0A9Q0IT32_9TELE</name>
<evidence type="ECO:0000313" key="3">
    <source>
        <dbReference type="Proteomes" id="UP001148018"/>
    </source>
</evidence>
<protein>
    <submittedName>
        <fullName evidence="2">Uncharacterized protein</fullName>
    </submittedName>
</protein>